<dbReference type="EMBL" id="CP027768">
    <property type="protein sequence ID" value="AYW49712.1"/>
    <property type="molecule type" value="Genomic_DNA"/>
</dbReference>
<evidence type="ECO:0000313" key="2">
    <source>
        <dbReference type="EMBL" id="AYW49712.1"/>
    </source>
</evidence>
<name>A0A3G5FHA4_TETHA</name>
<dbReference type="Proteomes" id="UP000280475">
    <property type="component" value="Chromosome"/>
</dbReference>
<proteinExistence type="predicted"/>
<dbReference type="RefSeq" id="WP_103097511.1">
    <property type="nucleotide sequence ID" value="NZ_CP027768.1"/>
</dbReference>
<protein>
    <recommendedName>
        <fullName evidence="1">Apea-like HEPN domain-containing protein</fullName>
    </recommendedName>
</protein>
<organism evidence="2 3">
    <name type="scientific">Tetragenococcus halophilus</name>
    <name type="common">Pediococcus halophilus</name>
    <dbReference type="NCBI Taxonomy" id="51669"/>
    <lineage>
        <taxon>Bacteria</taxon>
        <taxon>Bacillati</taxon>
        <taxon>Bacillota</taxon>
        <taxon>Bacilli</taxon>
        <taxon>Lactobacillales</taxon>
        <taxon>Enterococcaceae</taxon>
        <taxon>Tetragenococcus</taxon>
    </lineage>
</organism>
<reference evidence="2 3" key="1">
    <citation type="journal article" date="2012" name="Int. J. Syst. Evol. Microbiol.">
        <title>Characterization of Tetragenococcus strains from sugar thick juice reveals a novel species, Tetragenococcus osmophilus sp. nov., and divides Tetragenococcus halophilus into two subspecies, T. halophilus subsp. halophilus subsp. nov. and T. halophilus subsp. flandriensis subsp. nov.</title>
        <authorList>
            <person name="Juste A."/>
            <person name="Van Trappen S."/>
            <person name="Verreth C."/>
            <person name="Cleenwerck I."/>
            <person name="De Vos P."/>
            <person name="Lievens B."/>
            <person name="Willems K.A."/>
        </authorList>
    </citation>
    <scope>NUCLEOTIDE SEQUENCE [LARGE SCALE GENOMIC DNA]</scope>
    <source>
        <strain evidence="2 3">LMG 26042</strain>
    </source>
</reference>
<dbReference type="Pfam" id="PF18739">
    <property type="entry name" value="HEPN_Apea"/>
    <property type="match status" value="1"/>
</dbReference>
<evidence type="ECO:0000313" key="3">
    <source>
        <dbReference type="Proteomes" id="UP000280475"/>
    </source>
</evidence>
<gene>
    <name evidence="2" type="ORF">C7H83_04040</name>
</gene>
<evidence type="ECO:0000259" key="1">
    <source>
        <dbReference type="Pfam" id="PF18739"/>
    </source>
</evidence>
<dbReference type="AlphaFoldDB" id="A0A3G5FHA4"/>
<accession>A0A3G5FHA4</accession>
<feature type="domain" description="Apea-like HEPN" evidence="1">
    <location>
        <begin position="336"/>
        <end position="483"/>
    </location>
</feature>
<dbReference type="InterPro" id="IPR041229">
    <property type="entry name" value="HEPN_Apea"/>
</dbReference>
<sequence length="510" mass="59489">MNTDILNNQSTMLENFSVRGLWYLSGMNKEDGLIGTLEYTPKEIKLNLVGNFKKIKINKTEEIAEVEEDQGTEEPVDVTQNLKIWGFSENGKKILLDNCFILKEKSYLTGGIESTTYKVQTIFVSNSEILDSDFNSIQKVSFSFKDFESWHSSSPITFQKEDGKGNKKTGFLYSYSDLQQKCQTIFLDYSKLKLSEQIKITSSFSKNFSNNALIQNKSLMFKYYDSSSINFRLVNKTVDYFHKIYSFFMNCSLALKKLTLFTGPLTADEELQEIQVFYCQRFAFSNRRYLLNHEDIKDSLPTILKSFDNNFAKLEKIIKGHLAKSFKDFFESTDFLQAARNLEMFHRNFFESEPELPENYESKKEELLNTLYESNSEELIEYFEDKINHKDNEVPLNKKLKELIGEIPVELKQELFNPSGGGVSNPINKFSKKITDTRNYYTHGTDISNYKAVIGNWEELYLTYIKMRCLTDILILKKLKVDKKIIINSIENKRGPYQRLFEHNNYLSIE</sequence>